<feature type="chain" id="PRO_5015718473" description="DUF4864 domain-containing protein" evidence="1">
    <location>
        <begin position="22"/>
        <end position="152"/>
    </location>
</feature>
<dbReference type="OrthoDB" id="5540942at2"/>
<evidence type="ECO:0000256" key="1">
    <source>
        <dbReference type="SAM" id="SignalP"/>
    </source>
</evidence>
<sequence length="152" mass="16332">MRKRILALAAALALAAPAAFAWTEPPRGSALRADLMDAARPLAERVLGAPIEFVVHDLRVEGDVAFAALVAQRPGGAPIDMLATPGYRRGEIDPQFMDGSTLQVLYRRSGRQWVAVEHAIGATDAWYADPVFCPIWAPVLPGDFCPGSPPMK</sequence>
<keyword evidence="3" id="KW-1185">Reference proteome</keyword>
<dbReference type="EMBL" id="QEYD01000001">
    <property type="protein sequence ID" value="PWE31524.1"/>
    <property type="molecule type" value="Genomic_DNA"/>
</dbReference>
<accession>A0A2U2CIC0</accession>
<proteinExistence type="predicted"/>
<evidence type="ECO:0000313" key="2">
    <source>
        <dbReference type="EMBL" id="PWE31524.1"/>
    </source>
</evidence>
<evidence type="ECO:0008006" key="4">
    <source>
        <dbReference type="Google" id="ProtNLM"/>
    </source>
</evidence>
<dbReference type="Proteomes" id="UP000244940">
    <property type="component" value="Unassembled WGS sequence"/>
</dbReference>
<comment type="caution">
    <text evidence="2">The sequence shown here is derived from an EMBL/GenBank/DDBJ whole genome shotgun (WGS) entry which is preliminary data.</text>
</comment>
<reference evidence="2 3" key="1">
    <citation type="submission" date="2018-05" db="EMBL/GenBank/DDBJ databases">
        <title>Pararhodobacter marina sp. nov., isolated from deep-sea water of the Indian Ocean.</title>
        <authorList>
            <person name="Lai Q.Sr."/>
            <person name="Liu X."/>
            <person name="Shao Z."/>
        </authorList>
    </citation>
    <scope>NUCLEOTIDE SEQUENCE [LARGE SCALE GENOMIC DNA]</scope>
    <source>
        <strain evidence="2 3">CIC4N-9</strain>
    </source>
</reference>
<name>A0A2U2CIC0_9RHOB</name>
<dbReference type="AlphaFoldDB" id="A0A2U2CIC0"/>
<feature type="signal peptide" evidence="1">
    <location>
        <begin position="1"/>
        <end position="21"/>
    </location>
</feature>
<dbReference type="GeneID" id="94363347"/>
<organism evidence="2 3">
    <name type="scientific">Pararhodobacter marinus</name>
    <dbReference type="NCBI Taxonomy" id="2184063"/>
    <lineage>
        <taxon>Bacteria</taxon>
        <taxon>Pseudomonadati</taxon>
        <taxon>Pseudomonadota</taxon>
        <taxon>Alphaproteobacteria</taxon>
        <taxon>Rhodobacterales</taxon>
        <taxon>Paracoccaceae</taxon>
        <taxon>Pararhodobacter</taxon>
    </lineage>
</organism>
<keyword evidence="1" id="KW-0732">Signal</keyword>
<dbReference type="RefSeq" id="WP_109531325.1">
    <property type="nucleotide sequence ID" value="NZ_QEYD01000001.1"/>
</dbReference>
<gene>
    <name evidence="2" type="ORF">C4N9_00450</name>
</gene>
<protein>
    <recommendedName>
        <fullName evidence="4">DUF4864 domain-containing protein</fullName>
    </recommendedName>
</protein>
<evidence type="ECO:0000313" key="3">
    <source>
        <dbReference type="Proteomes" id="UP000244940"/>
    </source>
</evidence>